<reference evidence="2" key="1">
    <citation type="submission" date="2017-09" db="EMBL/GenBank/DDBJ databases">
        <title>Depth-based differentiation of microbial function through sediment-hosted aquifers and enrichment of novel symbionts in the deep terrestrial subsurface.</title>
        <authorList>
            <person name="Probst A.J."/>
            <person name="Ladd B."/>
            <person name="Jarett J.K."/>
            <person name="Geller-Mcgrath D.E."/>
            <person name="Sieber C.M.K."/>
            <person name="Emerson J.B."/>
            <person name="Anantharaman K."/>
            <person name="Thomas B.C."/>
            <person name="Malmstrom R."/>
            <person name="Stieglmeier M."/>
            <person name="Klingl A."/>
            <person name="Woyke T."/>
            <person name="Ryan C.M."/>
            <person name="Banfield J.F."/>
        </authorList>
    </citation>
    <scope>NUCLEOTIDE SEQUENCE [LARGE SCALE GENOMIC DNA]</scope>
</reference>
<gene>
    <name evidence="1" type="ORF">COU17_02910</name>
</gene>
<evidence type="ECO:0000313" key="1">
    <source>
        <dbReference type="EMBL" id="PIT90977.1"/>
    </source>
</evidence>
<accession>A0A2M6WDU9</accession>
<dbReference type="Proteomes" id="UP000228809">
    <property type="component" value="Unassembled WGS sequence"/>
</dbReference>
<dbReference type="EMBL" id="PFBJ01000017">
    <property type="protein sequence ID" value="PIT90977.1"/>
    <property type="molecule type" value="Genomic_DNA"/>
</dbReference>
<dbReference type="AlphaFoldDB" id="A0A2M6WDU9"/>
<name>A0A2M6WDU9_9BACT</name>
<comment type="caution">
    <text evidence="1">The sequence shown here is derived from an EMBL/GenBank/DDBJ whole genome shotgun (WGS) entry which is preliminary data.</text>
</comment>
<organism evidence="1 2">
    <name type="scientific">Candidatus Kaiserbacteria bacterium CG10_big_fil_rev_8_21_14_0_10_49_17</name>
    <dbReference type="NCBI Taxonomy" id="1974609"/>
    <lineage>
        <taxon>Bacteria</taxon>
        <taxon>Candidatus Kaiseribacteriota</taxon>
    </lineage>
</organism>
<sequence length="312" mass="35133">MKKKILVVILIGVTLLIAASLRSVFIEPDIQFISFQSATLNTALTEAHAKWSKAVEKYGAGAVYELVASEYEHVSGNDWHTAGHVLGGIFYERYGIEAVGYCDSRFDLGCYHEALGRALIENGATSLADLFEKCVSNGSEKECLHAVGHGLIAREGYSEEALLKTLSLCRELHKSTELVQSCPGGAFMEYNTRLLSEKKNRDIDLFHPTYPCEMLPADSYRGICYFWLPSWWLGFFHEISEEERVKNFFHFCASAKSEKDIHACVEGIGYTTMPTKEKRNTEVCLHLPKEFQESCSFVATEGKTYNPYDEEK</sequence>
<proteinExistence type="predicted"/>
<protein>
    <submittedName>
        <fullName evidence="1">Uncharacterized protein</fullName>
    </submittedName>
</protein>
<evidence type="ECO:0000313" key="2">
    <source>
        <dbReference type="Proteomes" id="UP000228809"/>
    </source>
</evidence>